<dbReference type="Proteomes" id="UP000076586">
    <property type="component" value="Unassembled WGS sequence"/>
</dbReference>
<evidence type="ECO:0000313" key="6">
    <source>
        <dbReference type="Proteomes" id="UP000076586"/>
    </source>
</evidence>
<dbReference type="RefSeq" id="WP_068703524.1">
    <property type="nucleotide sequence ID" value="NZ_BDCR01000003.1"/>
</dbReference>
<dbReference type="Gene3D" id="3.30.2290.10">
    <property type="entry name" value="PmbA/TldD superfamily"/>
    <property type="match status" value="1"/>
</dbReference>
<keyword evidence="6" id="KW-1185">Reference proteome</keyword>
<dbReference type="GO" id="GO:0006508">
    <property type="term" value="P:proteolysis"/>
    <property type="evidence" value="ECO:0007669"/>
    <property type="project" value="InterPro"/>
</dbReference>
<evidence type="ECO:0000259" key="2">
    <source>
        <dbReference type="Pfam" id="PF01523"/>
    </source>
</evidence>
<dbReference type="SUPFAM" id="SSF111283">
    <property type="entry name" value="Putative modulator of DNA gyrase, PmbA/TldD"/>
    <property type="match status" value="1"/>
</dbReference>
<dbReference type="InterPro" id="IPR047657">
    <property type="entry name" value="PmbA"/>
</dbReference>
<protein>
    <submittedName>
        <fullName evidence="5">PmbA protein</fullName>
    </submittedName>
</protein>
<dbReference type="GO" id="GO:0008237">
    <property type="term" value="F:metallopeptidase activity"/>
    <property type="evidence" value="ECO:0007669"/>
    <property type="project" value="InterPro"/>
</dbReference>
<dbReference type="InterPro" id="IPR035068">
    <property type="entry name" value="TldD/PmbA_N"/>
</dbReference>
<organism evidence="5 6">
    <name type="scientific">Paludibacter jiangxiensis</name>
    <dbReference type="NCBI Taxonomy" id="681398"/>
    <lineage>
        <taxon>Bacteria</taxon>
        <taxon>Pseudomonadati</taxon>
        <taxon>Bacteroidota</taxon>
        <taxon>Bacteroidia</taxon>
        <taxon>Bacteroidales</taxon>
        <taxon>Paludibacteraceae</taxon>
        <taxon>Paludibacter</taxon>
    </lineage>
</organism>
<dbReference type="Pfam" id="PF19290">
    <property type="entry name" value="PmbA_TldD_2nd"/>
    <property type="match status" value="1"/>
</dbReference>
<feature type="domain" description="Metalloprotease TldD/E C-terminal" evidence="3">
    <location>
        <begin position="232"/>
        <end position="438"/>
    </location>
</feature>
<dbReference type="AlphaFoldDB" id="A0A170ZN56"/>
<dbReference type="InterPro" id="IPR045569">
    <property type="entry name" value="Metalloprtase-TldD/E_C"/>
</dbReference>
<dbReference type="Pfam" id="PF01523">
    <property type="entry name" value="PmbA_TldD_1st"/>
    <property type="match status" value="1"/>
</dbReference>
<dbReference type="InterPro" id="IPR045570">
    <property type="entry name" value="Metalloprtase-TldD/E_cen_dom"/>
</dbReference>
<comment type="similarity">
    <text evidence="1">Belongs to the peptidase U62 family.</text>
</comment>
<gene>
    <name evidence="5" type="ORF">PJIAN_3157</name>
</gene>
<dbReference type="OrthoDB" id="9803618at2"/>
<dbReference type="GO" id="GO:0005829">
    <property type="term" value="C:cytosol"/>
    <property type="evidence" value="ECO:0007669"/>
    <property type="project" value="TreeGrafter"/>
</dbReference>
<reference evidence="6" key="2">
    <citation type="journal article" date="2017" name="Genome Announc.">
        <title>Draft genome sequence of Paludibacter jiangxiensis NM7(T), a propionate-producing fermentative bacterium.</title>
        <authorList>
            <person name="Qiu Y.-L."/>
            <person name="Tourlousse D.M."/>
            <person name="Matsuura N."/>
            <person name="Ohashi A."/>
            <person name="Sekiguchi Y."/>
        </authorList>
    </citation>
    <scope>NUCLEOTIDE SEQUENCE [LARGE SCALE GENOMIC DNA]</scope>
    <source>
        <strain evidence="6">NM7</strain>
    </source>
</reference>
<dbReference type="STRING" id="681398.PJIAN_3157"/>
<feature type="domain" description="Metalloprotease TldD/E N-terminal" evidence="2">
    <location>
        <begin position="27"/>
        <end position="84"/>
    </location>
</feature>
<dbReference type="InterPro" id="IPR002510">
    <property type="entry name" value="Metalloprtase-TldD/E_N"/>
</dbReference>
<proteinExistence type="inferred from homology"/>
<sequence length="439" mass="48292">MITKEQKELARWAMQYALKKGCQQCRVGIYSGSETSFEVRDTQLDKLQQATENQMVIYLFVDGRYGSISTNRMERRELEKFISDGITSVRFLAEDPARKLPDPSLYFSGSETSLALYDQNFGSISADEKLKLAKAAAAEIYGQDSRLISVSSGYGDNESFAYIVASNGFEGESSTSSFGVSVSASVKADGDARPESYWYDETLTWADLQKQGVGKKALERALRKIGQKKIQSGKFQMLVENTAVRTIISPIISAINGSSIQQKNSFLLDKIGQKVVSEKMTLIDNPLIPKALGAKCFDREGIATKKRNVFENGVLKTYYIDSYIANKLNVAPTTGSPSLLYFDNGSYSQQELISKMTKGIFVTGFNGGNCNSSTGNFSYGIEGFLVENGELKQPVSEMNITGNMLSMWSNLAEIGNDALKSSSWQLPSLLFDAVDFSGL</sequence>
<evidence type="ECO:0000259" key="4">
    <source>
        <dbReference type="Pfam" id="PF19290"/>
    </source>
</evidence>
<reference evidence="6" key="1">
    <citation type="submission" date="2016-04" db="EMBL/GenBank/DDBJ databases">
        <title>Draft genome sequence of Paludibacter jiangxiensis strain NM7.</title>
        <authorList>
            <person name="Qiu Y."/>
            <person name="Matsuura N."/>
            <person name="Ohashi A."/>
            <person name="Tourlousse M.D."/>
            <person name="Sekiguchi Y."/>
        </authorList>
    </citation>
    <scope>NUCLEOTIDE SEQUENCE [LARGE SCALE GENOMIC DNA]</scope>
    <source>
        <strain evidence="6">NM7</strain>
    </source>
</reference>
<dbReference type="Pfam" id="PF19289">
    <property type="entry name" value="PmbA_TldD_3rd"/>
    <property type="match status" value="1"/>
</dbReference>
<evidence type="ECO:0000256" key="1">
    <source>
        <dbReference type="ARBA" id="ARBA00005836"/>
    </source>
</evidence>
<dbReference type="InterPro" id="IPR036059">
    <property type="entry name" value="TldD/PmbA_sf"/>
</dbReference>
<feature type="domain" description="Metalloprotease TldD/E central" evidence="4">
    <location>
        <begin position="121"/>
        <end position="224"/>
    </location>
</feature>
<dbReference type="EMBL" id="BDCR01000003">
    <property type="protein sequence ID" value="GAT62846.1"/>
    <property type="molecule type" value="Genomic_DNA"/>
</dbReference>
<dbReference type="PANTHER" id="PTHR43421">
    <property type="entry name" value="METALLOPROTEASE PMBA"/>
    <property type="match status" value="1"/>
</dbReference>
<comment type="caution">
    <text evidence="5">The sequence shown here is derived from an EMBL/GenBank/DDBJ whole genome shotgun (WGS) entry which is preliminary data.</text>
</comment>
<evidence type="ECO:0000259" key="3">
    <source>
        <dbReference type="Pfam" id="PF19289"/>
    </source>
</evidence>
<dbReference type="PANTHER" id="PTHR43421:SF1">
    <property type="entry name" value="METALLOPROTEASE PMBA"/>
    <property type="match status" value="1"/>
</dbReference>
<evidence type="ECO:0000313" key="5">
    <source>
        <dbReference type="EMBL" id="GAT62846.1"/>
    </source>
</evidence>
<accession>A0A170ZN56</accession>
<name>A0A170ZN56_9BACT</name>